<evidence type="ECO:0000259" key="3">
    <source>
        <dbReference type="Pfam" id="PF07992"/>
    </source>
</evidence>
<evidence type="ECO:0000256" key="1">
    <source>
        <dbReference type="ARBA" id="ARBA00023002"/>
    </source>
</evidence>
<dbReference type="Proteomes" id="UP001500751">
    <property type="component" value="Unassembled WGS sequence"/>
</dbReference>
<dbReference type="Gene3D" id="1.10.10.1100">
    <property type="entry name" value="BFD-like [2Fe-2S]-binding domain"/>
    <property type="match status" value="1"/>
</dbReference>
<dbReference type="Pfam" id="PF07992">
    <property type="entry name" value="Pyr_redox_2"/>
    <property type="match status" value="1"/>
</dbReference>
<dbReference type="PRINTS" id="PR00411">
    <property type="entry name" value="PNDRDTASEI"/>
</dbReference>
<feature type="domain" description="FAD/NAD(P)-binding" evidence="3">
    <location>
        <begin position="14"/>
        <end position="383"/>
    </location>
</feature>
<feature type="domain" description="BFD-like [2Fe-2S]-binding" evidence="2">
    <location>
        <begin position="440"/>
        <end position="488"/>
    </location>
</feature>
<evidence type="ECO:0000313" key="5">
    <source>
        <dbReference type="Proteomes" id="UP001500751"/>
    </source>
</evidence>
<dbReference type="InterPro" id="IPR036188">
    <property type="entry name" value="FAD/NAD-bd_sf"/>
</dbReference>
<protein>
    <submittedName>
        <fullName evidence="4">NAD(P)/FAD-dependent oxidoreductase</fullName>
    </submittedName>
</protein>
<dbReference type="PANTHER" id="PTHR42949">
    <property type="entry name" value="ANAEROBIC GLYCEROL-3-PHOSPHATE DEHYDROGENASE SUBUNIT B"/>
    <property type="match status" value="1"/>
</dbReference>
<dbReference type="Gene3D" id="3.50.50.60">
    <property type="entry name" value="FAD/NAD(P)-binding domain"/>
    <property type="match status" value="3"/>
</dbReference>
<sequence>MAENASDAAFDVAFDVAVIGAGPAGMAAATTAADHGLRVALIDAGRQLGGQYFRHPAPGLTAPWSAELHHGWAEFERLAARVETSPRVEVLFEHQVWAVEAVEAVGSVPAVAAVGSVEPVPAGAAVGSVESVPAGAAVGSAELAGAVASVGVAEPVSVAVGTAFKVLTDRGPIAATSVVLATGAYERVVPFPGWDLPGVFTAGGAQALLKGNLVLPGRRVVVAGTGPLLLPVAAGLAAAGANVLGLYDANRVRGYAKHPIPLLTNPAKLAEGLDFARRFLRHRVPLRSGYLVVEAQGTDLLEAVVLARPDGTGRRRVECDALAIGYGLAPQIDLGLTLGCEPRYLADGTVALRVDTDQRTTVPGFYAVGETAGVAGVQTSLAEGEIAGLAIAAQAGGGSRPADAVALRRRRDRQRAFADVIRLQHPVPPAWRAHLTGDTVVCRCEEVSAHAVTEAVAELGAADARTVKLLTRAGMGWCQGRVCGYAVACLAQRDPDVPPSAADLLAAAKRPLARPVPLGVLAEQDRRK</sequence>
<dbReference type="SUPFAM" id="SSF51905">
    <property type="entry name" value="FAD/NAD(P)-binding domain"/>
    <property type="match status" value="1"/>
</dbReference>
<dbReference type="Pfam" id="PF04324">
    <property type="entry name" value="Fer2_BFD"/>
    <property type="match status" value="1"/>
</dbReference>
<dbReference type="PANTHER" id="PTHR42949:SF3">
    <property type="entry name" value="ANAEROBIC GLYCEROL-3-PHOSPHATE DEHYDROGENASE SUBUNIT B"/>
    <property type="match status" value="1"/>
</dbReference>
<dbReference type="InterPro" id="IPR007419">
    <property type="entry name" value="BFD-like_2Fe2S-bd_dom"/>
</dbReference>
<dbReference type="PRINTS" id="PR00368">
    <property type="entry name" value="FADPNR"/>
</dbReference>
<reference evidence="5" key="1">
    <citation type="journal article" date="2019" name="Int. J. Syst. Evol. Microbiol.">
        <title>The Global Catalogue of Microorganisms (GCM) 10K type strain sequencing project: providing services to taxonomists for standard genome sequencing and annotation.</title>
        <authorList>
            <consortium name="The Broad Institute Genomics Platform"/>
            <consortium name="The Broad Institute Genome Sequencing Center for Infectious Disease"/>
            <person name="Wu L."/>
            <person name="Ma J."/>
        </authorList>
    </citation>
    <scope>NUCLEOTIDE SEQUENCE [LARGE SCALE GENOMIC DNA]</scope>
    <source>
        <strain evidence="5">JCM 16014</strain>
    </source>
</reference>
<dbReference type="InterPro" id="IPR017224">
    <property type="entry name" value="Opine_Oxase_asu/HCN_bsu"/>
</dbReference>
<dbReference type="InterPro" id="IPR041854">
    <property type="entry name" value="BFD-like_2Fe2S-bd_dom_sf"/>
</dbReference>
<dbReference type="RefSeq" id="WP_344670986.1">
    <property type="nucleotide sequence ID" value="NZ_BAAAQN010000071.1"/>
</dbReference>
<proteinExistence type="predicted"/>
<dbReference type="InterPro" id="IPR051691">
    <property type="entry name" value="Metab_Enz_Cyan_OpOx_G3PDH"/>
</dbReference>
<gene>
    <name evidence="4" type="ORF">GCM10009839_80450</name>
</gene>
<dbReference type="PIRSF" id="PIRSF037495">
    <property type="entry name" value="Opine_OX_OoxA/HcnB"/>
    <property type="match status" value="1"/>
</dbReference>
<keyword evidence="1" id="KW-0560">Oxidoreductase</keyword>
<dbReference type="InterPro" id="IPR023753">
    <property type="entry name" value="FAD/NAD-binding_dom"/>
</dbReference>
<dbReference type="EMBL" id="BAAAQN010000071">
    <property type="protein sequence ID" value="GAA2058509.1"/>
    <property type="molecule type" value="Genomic_DNA"/>
</dbReference>
<name>A0ABP5GYL9_9ACTN</name>
<organism evidence="4 5">
    <name type="scientific">Catenulispora yoronensis</name>
    <dbReference type="NCBI Taxonomy" id="450799"/>
    <lineage>
        <taxon>Bacteria</taxon>
        <taxon>Bacillati</taxon>
        <taxon>Actinomycetota</taxon>
        <taxon>Actinomycetes</taxon>
        <taxon>Catenulisporales</taxon>
        <taxon>Catenulisporaceae</taxon>
        <taxon>Catenulispora</taxon>
    </lineage>
</organism>
<comment type="caution">
    <text evidence="4">The sequence shown here is derived from an EMBL/GenBank/DDBJ whole genome shotgun (WGS) entry which is preliminary data.</text>
</comment>
<evidence type="ECO:0000313" key="4">
    <source>
        <dbReference type="EMBL" id="GAA2058509.1"/>
    </source>
</evidence>
<dbReference type="CDD" id="cd19946">
    <property type="entry name" value="GlpA-like_Fer2_BFD-like"/>
    <property type="match status" value="1"/>
</dbReference>
<keyword evidence="5" id="KW-1185">Reference proteome</keyword>
<evidence type="ECO:0000259" key="2">
    <source>
        <dbReference type="Pfam" id="PF04324"/>
    </source>
</evidence>
<accession>A0ABP5GYL9</accession>